<dbReference type="STRING" id="1093900.A0A507AZ11"/>
<keyword evidence="3" id="KW-1185">Reference proteome</keyword>
<comment type="caution">
    <text evidence="2">The sequence shown here is derived from an EMBL/GenBank/DDBJ whole genome shotgun (WGS) entry which is preliminary data.</text>
</comment>
<feature type="compositionally biased region" description="Basic residues" evidence="1">
    <location>
        <begin position="199"/>
        <end position="210"/>
    </location>
</feature>
<dbReference type="GeneID" id="41971507"/>
<proteinExistence type="predicted"/>
<feature type="region of interest" description="Disordered" evidence="1">
    <location>
        <begin position="96"/>
        <end position="210"/>
    </location>
</feature>
<name>A0A507AZ11_9PEZI</name>
<dbReference type="RefSeq" id="XP_030997776.1">
    <property type="nucleotide sequence ID" value="XM_031138429.1"/>
</dbReference>
<evidence type="ECO:0000313" key="3">
    <source>
        <dbReference type="Proteomes" id="UP000319257"/>
    </source>
</evidence>
<feature type="compositionally biased region" description="Basic and acidic residues" evidence="1">
    <location>
        <begin position="167"/>
        <end position="176"/>
    </location>
</feature>
<dbReference type="OrthoDB" id="5207434at2759"/>
<dbReference type="Proteomes" id="UP000319257">
    <property type="component" value="Unassembled WGS sequence"/>
</dbReference>
<accession>A0A507AZ11</accession>
<protein>
    <submittedName>
        <fullName evidence="2">Uncharacterized protein</fullName>
    </submittedName>
</protein>
<evidence type="ECO:0000313" key="2">
    <source>
        <dbReference type="EMBL" id="TPX16065.1"/>
    </source>
</evidence>
<dbReference type="EMBL" id="SKBQ01000019">
    <property type="protein sequence ID" value="TPX16065.1"/>
    <property type="molecule type" value="Genomic_DNA"/>
</dbReference>
<sequence>MPLPPISVLVACGSIVTSIKSSWELSRMLKRKKLEKSLVRDSDLLLETLTNAYLCGDMSKHEYDEWYDRFLTSLAINDVTGLKKIWVHLDMVRQQTTGASKASRGERPARHPPPKPPSSSRPSSRARDDRLPKACRPPPLSLSGKHEHRTATSGLSSPRRRTVRFADPMRPRKEVIRVYVKSPLPRERQTGDESDLRLGRHLGYRSKRAR</sequence>
<dbReference type="AlphaFoldDB" id="A0A507AZ11"/>
<dbReference type="InParanoid" id="A0A507AZ11"/>
<evidence type="ECO:0000256" key="1">
    <source>
        <dbReference type="SAM" id="MobiDB-lite"/>
    </source>
</evidence>
<gene>
    <name evidence="2" type="ORF">E0L32_004060</name>
</gene>
<reference evidence="2 3" key="1">
    <citation type="submission" date="2019-06" db="EMBL/GenBank/DDBJ databases">
        <title>Draft genome sequence of the filamentous fungus Phialemoniopsis curvata isolated from diesel fuel.</title>
        <authorList>
            <person name="Varaljay V.A."/>
            <person name="Lyon W.J."/>
            <person name="Crouch A.L."/>
            <person name="Drake C.E."/>
            <person name="Hollomon J.M."/>
            <person name="Nadeau L.J."/>
            <person name="Nunn H.S."/>
            <person name="Stevenson B.S."/>
            <person name="Bojanowski C.L."/>
            <person name="Crookes-Goodson W.J."/>
        </authorList>
    </citation>
    <scope>NUCLEOTIDE SEQUENCE [LARGE SCALE GENOMIC DNA]</scope>
    <source>
        <strain evidence="2 3">D216</strain>
    </source>
</reference>
<organism evidence="2 3">
    <name type="scientific">Thyridium curvatum</name>
    <dbReference type="NCBI Taxonomy" id="1093900"/>
    <lineage>
        <taxon>Eukaryota</taxon>
        <taxon>Fungi</taxon>
        <taxon>Dikarya</taxon>
        <taxon>Ascomycota</taxon>
        <taxon>Pezizomycotina</taxon>
        <taxon>Sordariomycetes</taxon>
        <taxon>Sordariomycetidae</taxon>
        <taxon>Thyridiales</taxon>
        <taxon>Thyridiaceae</taxon>
        <taxon>Thyridium</taxon>
    </lineage>
</organism>
<feature type="compositionally biased region" description="Basic and acidic residues" evidence="1">
    <location>
        <begin position="184"/>
        <end position="198"/>
    </location>
</feature>